<dbReference type="GO" id="GO:0003735">
    <property type="term" value="F:structural constituent of ribosome"/>
    <property type="evidence" value="ECO:0007669"/>
    <property type="project" value="InterPro"/>
</dbReference>
<dbReference type="InterPro" id="IPR038380">
    <property type="entry name" value="Ribosomal_bS21_sf"/>
</dbReference>
<evidence type="ECO:0000256" key="2">
    <source>
        <dbReference type="ARBA" id="ARBA00022980"/>
    </source>
</evidence>
<dbReference type="EMBL" id="SNWF01000006">
    <property type="protein sequence ID" value="TDN89038.1"/>
    <property type="molecule type" value="Genomic_DNA"/>
</dbReference>
<dbReference type="GO" id="GO:0006412">
    <property type="term" value="P:translation"/>
    <property type="evidence" value="ECO:0007669"/>
    <property type="project" value="UniProtKB-UniRule"/>
</dbReference>
<dbReference type="Gene3D" id="1.20.5.1150">
    <property type="entry name" value="Ribosomal protein S8"/>
    <property type="match status" value="1"/>
</dbReference>
<evidence type="ECO:0000256" key="1">
    <source>
        <dbReference type="ARBA" id="ARBA00006640"/>
    </source>
</evidence>
<name>A0A4V3BUZ0_9BURK</name>
<dbReference type="PANTHER" id="PTHR21109">
    <property type="entry name" value="MITOCHONDRIAL 28S RIBOSOMAL PROTEIN S21"/>
    <property type="match status" value="1"/>
</dbReference>
<accession>A0A4V3BUZ0</accession>
<evidence type="ECO:0000256" key="3">
    <source>
        <dbReference type="ARBA" id="ARBA00023274"/>
    </source>
</evidence>
<evidence type="ECO:0000313" key="8">
    <source>
        <dbReference type="Proteomes" id="UP000294737"/>
    </source>
</evidence>
<protein>
    <recommendedName>
        <fullName evidence="4 5">Small ribosomal subunit protein bS21</fullName>
    </recommendedName>
</protein>
<evidence type="ECO:0000256" key="6">
    <source>
        <dbReference type="RuleBase" id="RU000667"/>
    </source>
</evidence>
<evidence type="ECO:0000256" key="4">
    <source>
        <dbReference type="ARBA" id="ARBA00035135"/>
    </source>
</evidence>
<reference evidence="7 8" key="1">
    <citation type="submission" date="2019-03" db="EMBL/GenBank/DDBJ databases">
        <title>Genomic Encyclopedia of Type Strains, Phase IV (KMG-IV): sequencing the most valuable type-strain genomes for metagenomic binning, comparative biology and taxonomic classification.</title>
        <authorList>
            <person name="Goeker M."/>
        </authorList>
    </citation>
    <scope>NUCLEOTIDE SEQUENCE [LARGE SCALE GENOMIC DNA]</scope>
    <source>
        <strain evidence="7 8">DSM 18555</strain>
    </source>
</reference>
<keyword evidence="3 5" id="KW-0687">Ribonucleoprotein</keyword>
<sequence>MLNKTAILFDSLPNIGLPYMTTIRFKENEPFEVAMRRFKRTIEKTGLLTDLRAREFYEKPTAERKRKLAAAVKRHYKRIRSQQLPKKLY</sequence>
<keyword evidence="8" id="KW-1185">Reference proteome</keyword>
<comment type="similarity">
    <text evidence="1 5 6">Belongs to the bacterial ribosomal protein bS21 family.</text>
</comment>
<keyword evidence="2 5" id="KW-0689">Ribosomal protein</keyword>
<gene>
    <name evidence="5" type="primary">rpsU</name>
    <name evidence="7" type="ORF">EV677_2628</name>
</gene>
<dbReference type="Proteomes" id="UP000294737">
    <property type="component" value="Unassembled WGS sequence"/>
</dbReference>
<dbReference type="HAMAP" id="MF_00358">
    <property type="entry name" value="Ribosomal_bS21"/>
    <property type="match status" value="1"/>
</dbReference>
<dbReference type="InterPro" id="IPR001911">
    <property type="entry name" value="Ribosomal_bS21"/>
</dbReference>
<evidence type="ECO:0000313" key="7">
    <source>
        <dbReference type="EMBL" id="TDN89038.1"/>
    </source>
</evidence>
<dbReference type="GO" id="GO:1990904">
    <property type="term" value="C:ribonucleoprotein complex"/>
    <property type="evidence" value="ECO:0007669"/>
    <property type="project" value="UniProtKB-KW"/>
</dbReference>
<dbReference type="Pfam" id="PF01165">
    <property type="entry name" value="Ribosomal_S21"/>
    <property type="match status" value="1"/>
</dbReference>
<evidence type="ECO:0000256" key="5">
    <source>
        <dbReference type="HAMAP-Rule" id="MF_00358"/>
    </source>
</evidence>
<dbReference type="PRINTS" id="PR00976">
    <property type="entry name" value="RIBOSOMALS21"/>
</dbReference>
<dbReference type="PANTHER" id="PTHR21109:SF22">
    <property type="entry name" value="SMALL RIBOSOMAL SUBUNIT PROTEIN BS21"/>
    <property type="match status" value="1"/>
</dbReference>
<dbReference type="GO" id="GO:0005840">
    <property type="term" value="C:ribosome"/>
    <property type="evidence" value="ECO:0007669"/>
    <property type="project" value="UniProtKB-KW"/>
</dbReference>
<organism evidence="7 8">
    <name type="scientific">Herminiimonas fonticola</name>
    <dbReference type="NCBI Taxonomy" id="303380"/>
    <lineage>
        <taxon>Bacteria</taxon>
        <taxon>Pseudomonadati</taxon>
        <taxon>Pseudomonadota</taxon>
        <taxon>Betaproteobacteria</taxon>
        <taxon>Burkholderiales</taxon>
        <taxon>Oxalobacteraceae</taxon>
        <taxon>Herminiimonas</taxon>
    </lineage>
</organism>
<dbReference type="NCBIfam" id="TIGR00030">
    <property type="entry name" value="S21p"/>
    <property type="match status" value="1"/>
</dbReference>
<comment type="caution">
    <text evidence="7">The sequence shown here is derived from an EMBL/GenBank/DDBJ whole genome shotgun (WGS) entry which is preliminary data.</text>
</comment>
<dbReference type="AlphaFoldDB" id="A0A4V3BUZ0"/>
<proteinExistence type="inferred from homology"/>